<dbReference type="Gene3D" id="4.10.280.10">
    <property type="entry name" value="Helix-loop-helix DNA-binding domain"/>
    <property type="match status" value="1"/>
</dbReference>
<evidence type="ECO:0000256" key="4">
    <source>
        <dbReference type="ARBA" id="ARBA00023163"/>
    </source>
</evidence>
<keyword evidence="7" id="KW-1185">Reference proteome</keyword>
<dbReference type="Pfam" id="PF22754">
    <property type="entry name" value="bHLH-TF_ACT-like_plant"/>
    <property type="match status" value="1"/>
</dbReference>
<dbReference type="RefSeq" id="XP_008789721.3">
    <property type="nucleotide sequence ID" value="XM_008791499.3"/>
</dbReference>
<dbReference type="AlphaFoldDB" id="A0A8B7C1Q3"/>
<comment type="subcellular location">
    <subcellularLocation>
        <location evidence="1">Nucleus</location>
    </subcellularLocation>
</comment>
<keyword evidence="3" id="KW-0805">Transcription regulation</keyword>
<dbReference type="InterPro" id="IPR054502">
    <property type="entry name" value="bHLH-TF_ACT-like_plant"/>
</dbReference>
<dbReference type="OrthoDB" id="10400279at2759"/>
<dbReference type="GO" id="GO:0043565">
    <property type="term" value="F:sequence-specific DNA binding"/>
    <property type="evidence" value="ECO:0007669"/>
    <property type="project" value="TreeGrafter"/>
</dbReference>
<dbReference type="GO" id="GO:0005634">
    <property type="term" value="C:nucleus"/>
    <property type="evidence" value="ECO:0007669"/>
    <property type="project" value="UniProtKB-SubCell"/>
</dbReference>
<comment type="similarity">
    <text evidence="2">Belongs to the bHLH protein family.</text>
</comment>
<evidence type="ECO:0000313" key="7">
    <source>
        <dbReference type="Proteomes" id="UP000228380"/>
    </source>
</evidence>
<evidence type="ECO:0000313" key="8">
    <source>
        <dbReference type="RefSeq" id="XP_008789721.3"/>
    </source>
</evidence>
<sequence length="192" mass="21609">MERIRRQKLKERLYALRSVVPNITKMDKASIIKDAIDYIQELQGLERKLLSKVSDLEVSNAFLEIIHDIEQDDVYHTQRKGKRTLRNPPLAPGSPFMPSIEVLELRVSAVENKTLVVNFTCKKKTTDTQTKMCEVFESLNLKIITANIASNSGSLSYTLFVESDDIDSAGLKGKIEAAIAEVDVPTNPMSFH</sequence>
<reference evidence="8" key="2">
    <citation type="submission" date="2025-08" db="UniProtKB">
        <authorList>
            <consortium name="RefSeq"/>
        </authorList>
    </citation>
    <scope>IDENTIFICATION</scope>
    <source>
        <tissue evidence="8">Young leaves</tissue>
    </source>
</reference>
<evidence type="ECO:0000256" key="3">
    <source>
        <dbReference type="ARBA" id="ARBA00023015"/>
    </source>
</evidence>
<dbReference type="Pfam" id="PF00010">
    <property type="entry name" value="HLH"/>
    <property type="match status" value="1"/>
</dbReference>
<feature type="domain" description="BHLH" evidence="6">
    <location>
        <begin position="1"/>
        <end position="42"/>
    </location>
</feature>
<dbReference type="InterPro" id="IPR011598">
    <property type="entry name" value="bHLH_dom"/>
</dbReference>
<dbReference type="PANTHER" id="PTHR31945">
    <property type="entry name" value="TRANSCRIPTION FACTOR SCREAM2-RELATED"/>
    <property type="match status" value="1"/>
</dbReference>
<dbReference type="KEGG" id="pda:103707123"/>
<accession>A0A8B7C1Q3</accession>
<dbReference type="PANTHER" id="PTHR31945:SF26">
    <property type="entry name" value="TRANSCRIPTION FACTOR BHLH35"/>
    <property type="match status" value="1"/>
</dbReference>
<keyword evidence="5" id="KW-0539">Nucleus</keyword>
<keyword evidence="4" id="KW-0804">Transcription</keyword>
<dbReference type="GO" id="GO:0003700">
    <property type="term" value="F:DNA-binding transcription factor activity"/>
    <property type="evidence" value="ECO:0007669"/>
    <property type="project" value="TreeGrafter"/>
</dbReference>
<name>A0A8B7C1Q3_PHODC</name>
<dbReference type="GeneID" id="103707123"/>
<protein>
    <submittedName>
        <fullName evidence="8">Transcription factor bHLH35-like</fullName>
    </submittedName>
</protein>
<evidence type="ECO:0000256" key="2">
    <source>
        <dbReference type="ARBA" id="ARBA00005510"/>
    </source>
</evidence>
<gene>
    <name evidence="8" type="primary">LOC103707123</name>
</gene>
<evidence type="ECO:0000256" key="1">
    <source>
        <dbReference type="ARBA" id="ARBA00004123"/>
    </source>
</evidence>
<dbReference type="PROSITE" id="PS50888">
    <property type="entry name" value="BHLH"/>
    <property type="match status" value="1"/>
</dbReference>
<dbReference type="SUPFAM" id="SSF47459">
    <property type="entry name" value="HLH, helix-loop-helix DNA-binding domain"/>
    <property type="match status" value="1"/>
</dbReference>
<dbReference type="InterPro" id="IPR051358">
    <property type="entry name" value="TF_AMS/ICE1/BHLH6-like"/>
</dbReference>
<dbReference type="GO" id="GO:0046983">
    <property type="term" value="F:protein dimerization activity"/>
    <property type="evidence" value="ECO:0007669"/>
    <property type="project" value="InterPro"/>
</dbReference>
<evidence type="ECO:0000256" key="5">
    <source>
        <dbReference type="ARBA" id="ARBA00023242"/>
    </source>
</evidence>
<dbReference type="InterPro" id="IPR036638">
    <property type="entry name" value="HLH_DNA-bd_sf"/>
</dbReference>
<organism evidence="7 8">
    <name type="scientific">Phoenix dactylifera</name>
    <name type="common">Date palm</name>
    <dbReference type="NCBI Taxonomy" id="42345"/>
    <lineage>
        <taxon>Eukaryota</taxon>
        <taxon>Viridiplantae</taxon>
        <taxon>Streptophyta</taxon>
        <taxon>Embryophyta</taxon>
        <taxon>Tracheophyta</taxon>
        <taxon>Spermatophyta</taxon>
        <taxon>Magnoliopsida</taxon>
        <taxon>Liliopsida</taxon>
        <taxon>Arecaceae</taxon>
        <taxon>Coryphoideae</taxon>
        <taxon>Phoeniceae</taxon>
        <taxon>Phoenix</taxon>
    </lineage>
</organism>
<evidence type="ECO:0000259" key="6">
    <source>
        <dbReference type="PROSITE" id="PS50888"/>
    </source>
</evidence>
<dbReference type="Proteomes" id="UP000228380">
    <property type="component" value="Chromosome 7"/>
</dbReference>
<reference evidence="7" key="1">
    <citation type="journal article" date="2019" name="Nat. Commun.">
        <title>Genome-wide association mapping of date palm fruit traits.</title>
        <authorList>
            <person name="Hazzouri K.M."/>
            <person name="Gros-Balthazard M."/>
            <person name="Flowers J.M."/>
            <person name="Copetti D."/>
            <person name="Lemansour A."/>
            <person name="Lebrun M."/>
            <person name="Masmoudi K."/>
            <person name="Ferrand S."/>
            <person name="Dhar M.I."/>
            <person name="Fresquez Z.A."/>
            <person name="Rosas U."/>
            <person name="Zhang J."/>
            <person name="Talag J."/>
            <person name="Lee S."/>
            <person name="Kudrna D."/>
            <person name="Powell R.F."/>
            <person name="Leitch I.J."/>
            <person name="Krueger R.R."/>
            <person name="Wing R.A."/>
            <person name="Amiri K.M.A."/>
            <person name="Purugganan M.D."/>
        </authorList>
    </citation>
    <scope>NUCLEOTIDE SEQUENCE [LARGE SCALE GENOMIC DNA]</scope>
    <source>
        <strain evidence="7">cv. Khalas</strain>
    </source>
</reference>
<dbReference type="SMART" id="SM00353">
    <property type="entry name" value="HLH"/>
    <property type="match status" value="1"/>
</dbReference>
<proteinExistence type="inferred from homology"/>